<feature type="transmembrane region" description="Helical" evidence="12">
    <location>
        <begin position="210"/>
        <end position="231"/>
    </location>
</feature>
<dbReference type="PROSITE" id="PS50262">
    <property type="entry name" value="G_PROTEIN_RECEP_F1_2"/>
    <property type="match status" value="1"/>
</dbReference>
<dbReference type="RefSeq" id="XP_054842126.1">
    <property type="nucleotide sequence ID" value="XM_054986151.1"/>
</dbReference>
<dbReference type="Pfam" id="PF00001">
    <property type="entry name" value="7tm_1"/>
    <property type="match status" value="1"/>
</dbReference>
<dbReference type="GO" id="GO:0005886">
    <property type="term" value="C:plasma membrane"/>
    <property type="evidence" value="ECO:0007669"/>
    <property type="project" value="UniProtKB-SubCell"/>
</dbReference>
<organism evidence="15 16">
    <name type="scientific">Eublepharis macularius</name>
    <name type="common">Leopard gecko</name>
    <name type="synonym">Cyrtodactylus macularius</name>
    <dbReference type="NCBI Taxonomy" id="481883"/>
    <lineage>
        <taxon>Eukaryota</taxon>
        <taxon>Metazoa</taxon>
        <taxon>Chordata</taxon>
        <taxon>Craniata</taxon>
        <taxon>Vertebrata</taxon>
        <taxon>Euteleostomi</taxon>
        <taxon>Lepidosauria</taxon>
        <taxon>Squamata</taxon>
        <taxon>Bifurcata</taxon>
        <taxon>Gekkota</taxon>
        <taxon>Eublepharidae</taxon>
        <taxon>Eublepharinae</taxon>
        <taxon>Eublepharis</taxon>
    </lineage>
</organism>
<keyword evidence="13" id="KW-0732">Signal</keyword>
<evidence type="ECO:0000256" key="10">
    <source>
        <dbReference type="ARBA" id="ARBA00023224"/>
    </source>
</evidence>
<feature type="transmembrane region" description="Helical" evidence="12">
    <location>
        <begin position="298"/>
        <end position="318"/>
    </location>
</feature>
<evidence type="ECO:0000256" key="5">
    <source>
        <dbReference type="ARBA" id="ARBA00023040"/>
    </source>
</evidence>
<keyword evidence="7 11" id="KW-1015">Disulfide bond</keyword>
<keyword evidence="10" id="KW-0807">Transducer</keyword>
<dbReference type="PANTHER" id="PTHR24232:SF0">
    <property type="entry name" value="PROTEINASE-ACTIVATED RECEPTOR 3"/>
    <property type="match status" value="1"/>
</dbReference>
<evidence type="ECO:0000259" key="14">
    <source>
        <dbReference type="PROSITE" id="PS50262"/>
    </source>
</evidence>
<dbReference type="GO" id="GO:0035025">
    <property type="term" value="P:positive regulation of Rho protein signal transduction"/>
    <property type="evidence" value="ECO:0007669"/>
    <property type="project" value="TreeGrafter"/>
</dbReference>
<dbReference type="PRINTS" id="PR00237">
    <property type="entry name" value="GPCRRHODOPSN"/>
</dbReference>
<comment type="subcellular location">
    <subcellularLocation>
        <location evidence="1">Cell membrane</location>
        <topology evidence="1">Multi-pass membrane protein</topology>
    </subcellularLocation>
</comment>
<dbReference type="FunFam" id="1.20.1070.10:FF:000040">
    <property type="entry name" value="Coagulation factor 2 (thrombin) receptor"/>
    <property type="match status" value="1"/>
</dbReference>
<feature type="chain" id="PRO_5041738445" evidence="13">
    <location>
        <begin position="20"/>
        <end position="377"/>
    </location>
</feature>
<dbReference type="Gene3D" id="1.20.1070.10">
    <property type="entry name" value="Rhodopsin 7-helix transmembrane proteins"/>
    <property type="match status" value="1"/>
</dbReference>
<dbReference type="InterPro" id="IPR003943">
    <property type="entry name" value="Prot_act_rcpt_3"/>
</dbReference>
<name>A0AA97JS31_EUBMA</name>
<evidence type="ECO:0000256" key="7">
    <source>
        <dbReference type="ARBA" id="ARBA00023157"/>
    </source>
</evidence>
<evidence type="ECO:0000313" key="16">
    <source>
        <dbReference type="RefSeq" id="XP_054842126.1"/>
    </source>
</evidence>
<feature type="transmembrane region" description="Helical" evidence="12">
    <location>
        <begin position="261"/>
        <end position="286"/>
    </location>
</feature>
<evidence type="ECO:0000256" key="8">
    <source>
        <dbReference type="ARBA" id="ARBA00023170"/>
    </source>
</evidence>
<protein>
    <submittedName>
        <fullName evidence="16">Proteinase-activated receptor 3</fullName>
    </submittedName>
</protein>
<feature type="transmembrane region" description="Helical" evidence="12">
    <location>
        <begin position="130"/>
        <end position="149"/>
    </location>
</feature>
<accession>A0AA97JS31</accession>
<gene>
    <name evidence="16" type="primary">F2RL2</name>
</gene>
<dbReference type="InterPro" id="IPR003912">
    <property type="entry name" value="Protea_act_rcpt"/>
</dbReference>
<dbReference type="GO" id="GO:0007200">
    <property type="term" value="P:phospholipase C-activating G protein-coupled receptor signaling pathway"/>
    <property type="evidence" value="ECO:0007669"/>
    <property type="project" value="TreeGrafter"/>
</dbReference>
<feature type="disulfide bond" evidence="11">
    <location>
        <begin position="167"/>
        <end position="246"/>
    </location>
</feature>
<evidence type="ECO:0000256" key="13">
    <source>
        <dbReference type="SAM" id="SignalP"/>
    </source>
</evidence>
<dbReference type="PANTHER" id="PTHR24232">
    <property type="entry name" value="G-PROTEIN COUPLED RECEPTOR"/>
    <property type="match status" value="1"/>
</dbReference>
<feature type="signal peptide" evidence="13">
    <location>
        <begin position="1"/>
        <end position="19"/>
    </location>
</feature>
<evidence type="ECO:0000256" key="2">
    <source>
        <dbReference type="ARBA" id="ARBA00022475"/>
    </source>
</evidence>
<dbReference type="GeneID" id="129334221"/>
<feature type="transmembrane region" description="Helical" evidence="12">
    <location>
        <begin position="100"/>
        <end position="121"/>
    </location>
</feature>
<feature type="domain" description="G-protein coupled receptors family 1 profile" evidence="14">
    <location>
        <begin position="112"/>
        <end position="359"/>
    </location>
</feature>
<dbReference type="GO" id="GO:0015057">
    <property type="term" value="F:thrombin-activated receptor activity"/>
    <property type="evidence" value="ECO:0007669"/>
    <property type="project" value="InterPro"/>
</dbReference>
<keyword evidence="6 12" id="KW-0472">Membrane</keyword>
<dbReference type="AlphaFoldDB" id="A0AA97JS31"/>
<evidence type="ECO:0000256" key="3">
    <source>
        <dbReference type="ARBA" id="ARBA00022692"/>
    </source>
</evidence>
<evidence type="ECO:0000256" key="4">
    <source>
        <dbReference type="ARBA" id="ARBA00022989"/>
    </source>
</evidence>
<feature type="transmembrane region" description="Helical" evidence="12">
    <location>
        <begin position="169"/>
        <end position="190"/>
    </location>
</feature>
<keyword evidence="5" id="KW-0297">G-protein coupled receptor</keyword>
<keyword evidence="15" id="KW-1185">Reference proteome</keyword>
<dbReference type="PRINTS" id="PR01429">
    <property type="entry name" value="PROTEASEAR3"/>
</dbReference>
<dbReference type="InterPro" id="IPR017452">
    <property type="entry name" value="GPCR_Rhodpsn_7TM"/>
</dbReference>
<reference evidence="16" key="1">
    <citation type="submission" date="2025-08" db="UniProtKB">
        <authorList>
            <consortium name="RefSeq"/>
        </authorList>
    </citation>
    <scope>IDENTIFICATION</scope>
    <source>
        <tissue evidence="16">Blood</tissue>
    </source>
</reference>
<evidence type="ECO:0000256" key="6">
    <source>
        <dbReference type="ARBA" id="ARBA00023136"/>
    </source>
</evidence>
<evidence type="ECO:0000256" key="9">
    <source>
        <dbReference type="ARBA" id="ARBA00023180"/>
    </source>
</evidence>
<dbReference type="Proteomes" id="UP001190640">
    <property type="component" value="Chromosome 8"/>
</dbReference>
<proteinExistence type="predicted"/>
<feature type="transmembrane region" description="Helical" evidence="12">
    <location>
        <begin position="338"/>
        <end position="361"/>
    </location>
</feature>
<keyword evidence="2" id="KW-1003">Cell membrane</keyword>
<evidence type="ECO:0000256" key="12">
    <source>
        <dbReference type="SAM" id="Phobius"/>
    </source>
</evidence>
<keyword evidence="9" id="KW-0325">Glycoprotein</keyword>
<dbReference type="KEGG" id="emc:129334221"/>
<evidence type="ECO:0000256" key="11">
    <source>
        <dbReference type="PIRSR" id="PIRSR603912-52"/>
    </source>
</evidence>
<dbReference type="SUPFAM" id="SSF81321">
    <property type="entry name" value="Family A G protein-coupled receptor-like"/>
    <property type="match status" value="1"/>
</dbReference>
<dbReference type="CTD" id="2151"/>
<evidence type="ECO:0000256" key="1">
    <source>
        <dbReference type="ARBA" id="ARBA00004651"/>
    </source>
</evidence>
<sequence length="377" mass="43118">MKILLLLTSGLLFLSSSLCQKEIKCNSSSLDCQGNTSHVIKTFRGTQQGKHEEIPLSALEGPTKTSHNEQNVYSVASALKVNNTTMEYLTSSLSTKLIPAVYLTVVLIGVPSNALTLWMLFFRMRSVRTAIFYTNLAISDFLFCVMLPFKIAYHLNGNNWIFGEAMCRIMTVVFYGNMYCSILLLTCISVSRYVAIVHPFTYRTLPKQHLTTFACGMIWTVVFLYLLPLSLMKQTYYLDQLNIFTCHDVHSDGETASPFQFYYFISLAIFGFVIPLCIIIFCYVSIIRTLKVYKQKWLWYIKVSLLILSIFAVCYTPSNIILIAHQVNYYRSARDNLYFFYLIALSLSSLNSCLDPFLYFLTSKVKGKTSAYFTMVK</sequence>
<dbReference type="PRINTS" id="PR01428">
    <property type="entry name" value="PROTEASEAR"/>
</dbReference>
<dbReference type="GO" id="GO:0007596">
    <property type="term" value="P:blood coagulation"/>
    <property type="evidence" value="ECO:0007669"/>
    <property type="project" value="InterPro"/>
</dbReference>
<dbReference type="InterPro" id="IPR000276">
    <property type="entry name" value="GPCR_Rhodpsn"/>
</dbReference>
<keyword evidence="4 12" id="KW-1133">Transmembrane helix</keyword>
<evidence type="ECO:0000313" key="15">
    <source>
        <dbReference type="Proteomes" id="UP001190640"/>
    </source>
</evidence>
<keyword evidence="3 12" id="KW-0812">Transmembrane</keyword>
<keyword evidence="8 16" id="KW-0675">Receptor</keyword>